<dbReference type="SUPFAM" id="SSF55347">
    <property type="entry name" value="Glyceraldehyde-3-phosphate dehydrogenase-like, C-terminal domain"/>
    <property type="match status" value="1"/>
</dbReference>
<evidence type="ECO:0000256" key="1">
    <source>
        <dbReference type="ARBA" id="ARBA00010813"/>
    </source>
</evidence>
<dbReference type="SUPFAM" id="SSF51735">
    <property type="entry name" value="NAD(P)-binding Rossmann-fold domains"/>
    <property type="match status" value="1"/>
</dbReference>
<evidence type="ECO:0000313" key="3">
    <source>
        <dbReference type="EMBL" id="MBP0445876.1"/>
    </source>
</evidence>
<dbReference type="RefSeq" id="WP_209380139.1">
    <property type="nucleotide sequence ID" value="NZ_JAGIZB010000012.1"/>
</dbReference>
<proteinExistence type="inferred from homology"/>
<dbReference type="Pfam" id="PF07994">
    <property type="entry name" value="NAD_binding_5"/>
    <property type="match status" value="1"/>
</dbReference>
<dbReference type="Pfam" id="PF01658">
    <property type="entry name" value="Inos-1-P_synth"/>
    <property type="match status" value="1"/>
</dbReference>
<dbReference type="Gene3D" id="3.40.50.720">
    <property type="entry name" value="NAD(P)-binding Rossmann-like Domain"/>
    <property type="match status" value="1"/>
</dbReference>
<dbReference type="InterPro" id="IPR002587">
    <property type="entry name" value="Myo-inos-1-P_Synthase"/>
</dbReference>
<evidence type="ECO:0000259" key="2">
    <source>
        <dbReference type="Pfam" id="PF01658"/>
    </source>
</evidence>
<keyword evidence="4" id="KW-1185">Reference proteome</keyword>
<accession>A0ABS4AFU7</accession>
<dbReference type="Gene3D" id="3.30.360.10">
    <property type="entry name" value="Dihydrodipicolinate Reductase, domain 2"/>
    <property type="match status" value="1"/>
</dbReference>
<comment type="caution">
    <text evidence="3">The sequence shown here is derived from an EMBL/GenBank/DDBJ whole genome shotgun (WGS) entry which is preliminary data.</text>
</comment>
<comment type="similarity">
    <text evidence="1">Belongs to the myo-inositol 1-phosphate synthase family.</text>
</comment>
<sequence>MPLSGSGRRLGVAIVGVGGAVATTAVAGVEVIRRGSNRLDGLPLADLSIAGMADYRDMTFGGWDLDGSDLAAAAGSHRVLSDAQLSEAGDALAAIRPWPAVGSGAFCRGVSGANKYEAASHRDAVRAISDDLRRFRESSRAEGVVMINLASTERMPGDDEALHSLDAFERALDRNDPVIGPAMLYAYAAIESGVPYGNFTPSLAADAPALKEFAKQRNVPVAGKDGKTGQTMMKTVLAPALKARALHVDGWFSTNILGNRDGEALRDPDSLASKLDTKGNVLDSMLGYHVEDHLVDIRYYRPRGDDKEAWDNIDISGFLGHRMQIKVNFLCKDSVLAAPLALEIARVLDLAQQRGQGGVQEQLSVFFKAPMVANGHAPEHAFHLQERMLMDWLGAPQGSAQ</sequence>
<dbReference type="EMBL" id="JAGIZB010000012">
    <property type="protein sequence ID" value="MBP0445876.1"/>
    <property type="molecule type" value="Genomic_DNA"/>
</dbReference>
<dbReference type="PIRSF" id="PIRSF015578">
    <property type="entry name" value="Myoinos-ppht_syn"/>
    <property type="match status" value="1"/>
</dbReference>
<dbReference type="InterPro" id="IPR036291">
    <property type="entry name" value="NAD(P)-bd_dom_sf"/>
</dbReference>
<reference evidence="3 4" key="1">
    <citation type="submission" date="2021-03" db="EMBL/GenBank/DDBJ databases">
        <authorList>
            <person name="So Y."/>
        </authorList>
    </citation>
    <scope>NUCLEOTIDE SEQUENCE [LARGE SCALE GENOMIC DNA]</scope>
    <source>
        <strain evidence="3 4">SSH11</strain>
    </source>
</reference>
<organism evidence="3 4">
    <name type="scientific">Pararoseomonas baculiformis</name>
    <dbReference type="NCBI Taxonomy" id="2820812"/>
    <lineage>
        <taxon>Bacteria</taxon>
        <taxon>Pseudomonadati</taxon>
        <taxon>Pseudomonadota</taxon>
        <taxon>Alphaproteobacteria</taxon>
        <taxon>Acetobacterales</taxon>
        <taxon>Acetobacteraceae</taxon>
        <taxon>Pararoseomonas</taxon>
    </lineage>
</organism>
<feature type="domain" description="Myo-inositol-1-phosphate synthase GAPDH-like" evidence="2">
    <location>
        <begin position="229"/>
        <end position="334"/>
    </location>
</feature>
<dbReference type="InterPro" id="IPR013021">
    <property type="entry name" value="Myo-inos-1-P_Synthase_GAPDH"/>
</dbReference>
<protein>
    <submittedName>
        <fullName evidence="3">Inositol-3-phosphate synthase</fullName>
    </submittedName>
</protein>
<dbReference type="PANTHER" id="PTHR11510">
    <property type="entry name" value="MYO-INOSITOL-1 PHOSPHATE SYNTHASE"/>
    <property type="match status" value="1"/>
</dbReference>
<dbReference type="Proteomes" id="UP000681594">
    <property type="component" value="Unassembled WGS sequence"/>
</dbReference>
<evidence type="ECO:0000313" key="4">
    <source>
        <dbReference type="Proteomes" id="UP000681594"/>
    </source>
</evidence>
<name>A0ABS4AFU7_9PROT</name>
<gene>
    <name evidence="3" type="ORF">J8J14_13955</name>
</gene>